<evidence type="ECO:0000256" key="2">
    <source>
        <dbReference type="ARBA" id="ARBA00022723"/>
    </source>
</evidence>
<keyword evidence="4" id="KW-0805">Transcription regulation</keyword>
<feature type="compositionally biased region" description="Polar residues" evidence="8">
    <location>
        <begin position="842"/>
        <end position="851"/>
    </location>
</feature>
<evidence type="ECO:0000256" key="8">
    <source>
        <dbReference type="SAM" id="MobiDB-lite"/>
    </source>
</evidence>
<dbReference type="GO" id="GO:0045944">
    <property type="term" value="P:positive regulation of transcription by RNA polymerase II"/>
    <property type="evidence" value="ECO:0007669"/>
    <property type="project" value="TreeGrafter"/>
</dbReference>
<sequence>MKPTHTAGASASLGFQGFHIRTPGLARGRRMMLGIQNSMHPDWLLRCTGPLGPKAPTQVLDSALRGGLDGRDAVEERITTPNMLLARLPTEQTNLGQDKAGATALRDFPMDPAHIFRQGPAGILPNQHQGYVPPKSPSFRDDLSDDDGSGQRGAELTKCQRKTRCDPTLPRCLPCERSGSTCEYLDTAKGKKINRYYVIKLQDRVKAMEAELAQYTNDENEYPRTNEDIVRPGGMIRLKASDETPRYLGPSSGIAMTRLLMEEAKRYTDSQRISELIPEVRARSQARMQSIQMTDPGAGRKKSYPMISDHPAEGLPKRETADKLVEIYKQKSQLFWPVLHEKDFDKDLEAVYNGETDPYKNFTVRIVIAISLQKLEIQYAGLADSYYVAAMQYAEAVIRPRDLKTLQCLILIGQYSLQTPTRTPVYYVVGFATRICQQEMMMDENPINASELDPKTIDMRRRLGWIVATMEFGLSYHMGRPSGFARSDDRMDAKFFAEVEDENITPDGILPGPPSERKLVAIHIYRARALQAEIKRVLYEKKRPELQDDRHAWFANMETKLTGWLEAAPTNPPWFRNWFTGFYHQMRIVMYRPSPQVPHPSPRAANICFESSAFVLKQSQKQIEGATVSITWLFLLNLNAALNAILWSTSYPDVRQQHPKEEVEEVVNMSLQCLDRSVERWPGTAYTSELYGIISKACLQSYDLRDTDNQQPFFSFSSPPSVADQHASPETYAKSANPPYRDQPQFSLVFDSPPESMNTYTFDPNFPPHPTFRSNSIFRNPASDSNGGRRFSYFPPDSTHSGDASLDDPSSSGINPGQTVSSDHASSQLPTPPESVPAGTVSIATPSTTLSPPGLSQAAQSVPGDGGDTGVLAAQANMSPPQKFMPQQHPPMPTFGAPRAHNQAQAAPQQRPLPMNTSSADWFSPPAPFISPYNFGPMSGGLFNDAMPNNFAETPGTGLGLQGMGIGLDPVSPFSYVPPGRQGSLTQSQQMELMNTLETEGMDDINAFLSAGTGMADTRWY</sequence>
<keyword evidence="7" id="KW-0539">Nucleus</keyword>
<keyword evidence="3" id="KW-0862">Zinc</keyword>
<feature type="domain" description="Xylanolytic transcriptional activator regulatory" evidence="9">
    <location>
        <begin position="329"/>
        <end position="564"/>
    </location>
</feature>
<dbReference type="CDD" id="cd12148">
    <property type="entry name" value="fungal_TF_MHR"/>
    <property type="match status" value="1"/>
</dbReference>
<dbReference type="GO" id="GO:0008270">
    <property type="term" value="F:zinc ion binding"/>
    <property type="evidence" value="ECO:0007669"/>
    <property type="project" value="InterPro"/>
</dbReference>
<evidence type="ECO:0000256" key="6">
    <source>
        <dbReference type="ARBA" id="ARBA00023163"/>
    </source>
</evidence>
<dbReference type="Gene3D" id="4.10.240.10">
    <property type="entry name" value="Zn(2)-C6 fungal-type DNA-binding domain"/>
    <property type="match status" value="1"/>
</dbReference>
<dbReference type="GO" id="GO:0005634">
    <property type="term" value="C:nucleus"/>
    <property type="evidence" value="ECO:0007669"/>
    <property type="project" value="UniProtKB-SubCell"/>
</dbReference>
<feature type="region of interest" description="Disordered" evidence="8">
    <location>
        <begin position="293"/>
        <end position="313"/>
    </location>
</feature>
<dbReference type="GO" id="GO:0043565">
    <property type="term" value="F:sequence-specific DNA binding"/>
    <property type="evidence" value="ECO:0007669"/>
    <property type="project" value="TreeGrafter"/>
</dbReference>
<dbReference type="Pfam" id="PF04082">
    <property type="entry name" value="Fungal_trans"/>
    <property type="match status" value="1"/>
</dbReference>
<protein>
    <submittedName>
        <fullName evidence="10">Fungal specific transcription factor domain-containing protein</fullName>
    </submittedName>
</protein>
<organism evidence="10 11">
    <name type="scientific">Purpureocillium lavendulum</name>
    <dbReference type="NCBI Taxonomy" id="1247861"/>
    <lineage>
        <taxon>Eukaryota</taxon>
        <taxon>Fungi</taxon>
        <taxon>Dikarya</taxon>
        <taxon>Ascomycota</taxon>
        <taxon>Pezizomycotina</taxon>
        <taxon>Sordariomycetes</taxon>
        <taxon>Hypocreomycetidae</taxon>
        <taxon>Hypocreales</taxon>
        <taxon>Ophiocordycipitaceae</taxon>
        <taxon>Purpureocillium</taxon>
    </lineage>
</organism>
<dbReference type="CDD" id="cd00067">
    <property type="entry name" value="GAL4"/>
    <property type="match status" value="1"/>
</dbReference>
<evidence type="ECO:0000256" key="5">
    <source>
        <dbReference type="ARBA" id="ARBA00023125"/>
    </source>
</evidence>
<dbReference type="EMBL" id="JAQHRD010000001">
    <property type="protein sequence ID" value="KAJ6445970.1"/>
    <property type="molecule type" value="Genomic_DNA"/>
</dbReference>
<evidence type="ECO:0000256" key="3">
    <source>
        <dbReference type="ARBA" id="ARBA00022833"/>
    </source>
</evidence>
<accession>A0AB34G3F1</accession>
<comment type="subcellular location">
    <subcellularLocation>
        <location evidence="1">Nucleus</location>
    </subcellularLocation>
</comment>
<dbReference type="InterPro" id="IPR001138">
    <property type="entry name" value="Zn2Cys6_DnaBD"/>
</dbReference>
<dbReference type="GO" id="GO:0000981">
    <property type="term" value="F:DNA-binding transcription factor activity, RNA polymerase II-specific"/>
    <property type="evidence" value="ECO:0007669"/>
    <property type="project" value="InterPro"/>
</dbReference>
<evidence type="ECO:0000313" key="11">
    <source>
        <dbReference type="Proteomes" id="UP001163105"/>
    </source>
</evidence>
<evidence type="ECO:0000313" key="10">
    <source>
        <dbReference type="EMBL" id="KAJ6445970.1"/>
    </source>
</evidence>
<evidence type="ECO:0000259" key="9">
    <source>
        <dbReference type="Pfam" id="PF04082"/>
    </source>
</evidence>
<dbReference type="PANTHER" id="PTHR47782">
    <property type="entry name" value="ZN(II)2CYS6 TRANSCRIPTION FACTOR (EUROFUNG)-RELATED"/>
    <property type="match status" value="1"/>
</dbReference>
<dbReference type="PANTHER" id="PTHR47782:SF8">
    <property type="entry name" value="ZN(II)2CYS6 TRANSCRIPTION FACTOR (EUROFUNG)"/>
    <property type="match status" value="1"/>
</dbReference>
<dbReference type="InterPro" id="IPR052202">
    <property type="entry name" value="Yeast_MetPath_Reg"/>
</dbReference>
<keyword evidence="5" id="KW-0238">DNA-binding</keyword>
<keyword evidence="6" id="KW-0804">Transcription</keyword>
<evidence type="ECO:0000256" key="4">
    <source>
        <dbReference type="ARBA" id="ARBA00023015"/>
    </source>
</evidence>
<feature type="compositionally biased region" description="Polar residues" evidence="8">
    <location>
        <begin position="798"/>
        <end position="829"/>
    </location>
</feature>
<proteinExistence type="predicted"/>
<feature type="region of interest" description="Disordered" evidence="8">
    <location>
        <begin position="118"/>
        <end position="155"/>
    </location>
</feature>
<reference evidence="10" key="1">
    <citation type="submission" date="2023-01" db="EMBL/GenBank/DDBJ databases">
        <title>The growth and conidiation of Purpureocillium lavendulum are regulated by nitrogen source and histone H3K14 acetylation.</title>
        <authorList>
            <person name="Tang P."/>
            <person name="Han J."/>
            <person name="Zhang C."/>
            <person name="Tang P."/>
            <person name="Qi F."/>
            <person name="Zhang K."/>
            <person name="Liang L."/>
        </authorList>
    </citation>
    <scope>NUCLEOTIDE SEQUENCE</scope>
    <source>
        <strain evidence="10">YMF1.00683</strain>
    </source>
</reference>
<evidence type="ECO:0000256" key="1">
    <source>
        <dbReference type="ARBA" id="ARBA00004123"/>
    </source>
</evidence>
<gene>
    <name evidence="10" type="ORF">O9K51_00737</name>
</gene>
<feature type="region of interest" description="Disordered" evidence="8">
    <location>
        <begin position="713"/>
        <end position="871"/>
    </location>
</feature>
<keyword evidence="2" id="KW-0479">Metal-binding</keyword>
<comment type="caution">
    <text evidence="10">The sequence shown here is derived from an EMBL/GenBank/DDBJ whole genome shotgun (WGS) entry which is preliminary data.</text>
</comment>
<dbReference type="Proteomes" id="UP001163105">
    <property type="component" value="Unassembled WGS sequence"/>
</dbReference>
<dbReference type="AlphaFoldDB" id="A0AB34G3F1"/>
<dbReference type="InterPro" id="IPR036864">
    <property type="entry name" value="Zn2-C6_fun-type_DNA-bd_sf"/>
</dbReference>
<dbReference type="GO" id="GO:0006351">
    <property type="term" value="P:DNA-templated transcription"/>
    <property type="evidence" value="ECO:0007669"/>
    <property type="project" value="InterPro"/>
</dbReference>
<dbReference type="InterPro" id="IPR007219">
    <property type="entry name" value="XnlR_reg_dom"/>
</dbReference>
<feature type="compositionally biased region" description="Polar residues" evidence="8">
    <location>
        <begin position="772"/>
        <end position="786"/>
    </location>
</feature>
<name>A0AB34G3F1_9HYPO</name>
<evidence type="ECO:0000256" key="7">
    <source>
        <dbReference type="ARBA" id="ARBA00023242"/>
    </source>
</evidence>
<keyword evidence="11" id="KW-1185">Reference proteome</keyword>